<dbReference type="AlphaFoldDB" id="V5I8K7"/>
<sequence>MKNMFYSPNSISTPSKSFIYNKVENKENTTYRQEPTWQTNINKEYKEAVTDSVNYNYLPYQKPAPPGGVIVKETTTRNYQPGYSPELSPPSNHQTYIYKETTTKNVNENSYPQPHPPRQDTYIIKETTTNVNKNESPYPDRRYPEGTPPYNDVRNYPPGRETYIINESHNTTVNKTEPPFSQRGYPVGNPPDDRGNPPHTTYIIKETHNTTNTTAGPPYKNGYPPNEPGKTIIYKHETHTTNTHGPGGPNRPKTPSDVESFEPVNPPYGRKPNEPINVHYSYKSTNSTQNTYKGGYPPGDESQPLLPQSSLRMMHLRDHTRD</sequence>
<dbReference type="EMBL" id="GALX01004515">
    <property type="protein sequence ID" value="JAB63951.1"/>
    <property type="molecule type" value="Transcribed_RNA"/>
</dbReference>
<protein>
    <submittedName>
        <fullName evidence="2">Uncharacterized protein</fullName>
    </submittedName>
</protein>
<evidence type="ECO:0000256" key="1">
    <source>
        <dbReference type="SAM" id="MobiDB-lite"/>
    </source>
</evidence>
<evidence type="ECO:0000313" key="2">
    <source>
        <dbReference type="EMBL" id="JAB63951.1"/>
    </source>
</evidence>
<accession>V5I8K7</accession>
<feature type="compositionally biased region" description="Polar residues" evidence="1">
    <location>
        <begin position="282"/>
        <end position="292"/>
    </location>
</feature>
<name>V5I8K7_ANOGL</name>
<reference evidence="2" key="1">
    <citation type="submission" date="2013-07" db="EMBL/GenBank/DDBJ databases">
        <title>Midgut Transcriptome Profiling of Anoplphora glabripennis, a Lignocellulose Degrading, Wood-Boring Cerambycid.</title>
        <authorList>
            <person name="Scully E.D."/>
            <person name="Hoover K."/>
            <person name="Carlson J.E."/>
            <person name="Tien M."/>
            <person name="Geib S.M."/>
        </authorList>
    </citation>
    <scope>NUCLEOTIDE SEQUENCE</scope>
</reference>
<feature type="region of interest" description="Disordered" evidence="1">
    <location>
        <begin position="131"/>
        <end position="155"/>
    </location>
</feature>
<proteinExistence type="predicted"/>
<organism evidence="2">
    <name type="scientific">Anoplophora glabripennis</name>
    <name type="common">Asian longhorn beetle</name>
    <name type="synonym">Anoplophora nobilis</name>
    <dbReference type="NCBI Taxonomy" id="217634"/>
    <lineage>
        <taxon>Eukaryota</taxon>
        <taxon>Metazoa</taxon>
        <taxon>Ecdysozoa</taxon>
        <taxon>Arthropoda</taxon>
        <taxon>Hexapoda</taxon>
        <taxon>Insecta</taxon>
        <taxon>Pterygota</taxon>
        <taxon>Neoptera</taxon>
        <taxon>Endopterygota</taxon>
        <taxon>Coleoptera</taxon>
        <taxon>Polyphaga</taxon>
        <taxon>Cucujiformia</taxon>
        <taxon>Chrysomeloidea</taxon>
        <taxon>Cerambycidae</taxon>
        <taxon>Lamiinae</taxon>
        <taxon>Lamiini</taxon>
        <taxon>Anoplophora</taxon>
    </lineage>
</organism>
<feature type="region of interest" description="Disordered" evidence="1">
    <location>
        <begin position="238"/>
        <end position="322"/>
    </location>
</feature>